<dbReference type="InterPro" id="IPR050056">
    <property type="entry name" value="Hemoglobin_oxygen_transport"/>
</dbReference>
<dbReference type="Pfam" id="PF00042">
    <property type="entry name" value="Globin"/>
    <property type="match status" value="1"/>
</dbReference>
<keyword evidence="6" id="KW-0408">Iron</keyword>
<name>A0A7N5JCE2_AILME</name>
<dbReference type="GO" id="GO:0046872">
    <property type="term" value="F:metal ion binding"/>
    <property type="evidence" value="ECO:0007669"/>
    <property type="project" value="UniProtKB-KW"/>
</dbReference>
<evidence type="ECO:0000259" key="8">
    <source>
        <dbReference type="PROSITE" id="PS01033"/>
    </source>
</evidence>
<reference evidence="9 10" key="1">
    <citation type="journal article" date="2010" name="Nature">
        <title>The sequence and de novo assembly of the giant panda genome.</title>
        <authorList>
            <person name="Li R."/>
            <person name="Fan W."/>
            <person name="Tian G."/>
            <person name="Zhu H."/>
            <person name="He L."/>
            <person name="Cai J."/>
            <person name="Huang Q."/>
            <person name="Cai Q."/>
            <person name="Li B."/>
            <person name="Bai Y."/>
            <person name="Zhang Z."/>
            <person name="Zhang Y."/>
            <person name="Wang W."/>
            <person name="Li J."/>
            <person name="Wei F."/>
            <person name="Li H."/>
            <person name="Jian M."/>
            <person name="Li J."/>
            <person name="Zhang Z."/>
            <person name="Nielsen R."/>
            <person name="Li D."/>
            <person name="Gu W."/>
            <person name="Yang Z."/>
            <person name="Xuan Z."/>
            <person name="Ryder O.A."/>
            <person name="Leung F.C."/>
            <person name="Zhou Y."/>
            <person name="Cao J."/>
            <person name="Sun X."/>
            <person name="Fu Y."/>
            <person name="Fang X."/>
            <person name="Guo X."/>
            <person name="Wang B."/>
            <person name="Hou R."/>
            <person name="Shen F."/>
            <person name="Mu B."/>
            <person name="Ni P."/>
            <person name="Lin R."/>
            <person name="Qian W."/>
            <person name="Wang G."/>
            <person name="Yu C."/>
            <person name="Nie W."/>
            <person name="Wang J."/>
            <person name="Wu Z."/>
            <person name="Liang H."/>
            <person name="Min J."/>
            <person name="Wu Q."/>
            <person name="Cheng S."/>
            <person name="Ruan J."/>
            <person name="Wang M."/>
            <person name="Shi Z."/>
            <person name="Wen M."/>
            <person name="Liu B."/>
            <person name="Ren X."/>
            <person name="Zheng H."/>
            <person name="Dong D."/>
            <person name="Cook K."/>
            <person name="Shan G."/>
            <person name="Zhang H."/>
            <person name="Kosiol C."/>
            <person name="Xie X."/>
            <person name="Lu Z."/>
            <person name="Zheng H."/>
            <person name="Li Y."/>
            <person name="Steiner C.C."/>
            <person name="Lam T.T."/>
            <person name="Lin S."/>
            <person name="Zhang Q."/>
            <person name="Li G."/>
            <person name="Tian J."/>
            <person name="Gong T."/>
            <person name="Liu H."/>
            <person name="Zhang D."/>
            <person name="Fang L."/>
            <person name="Ye C."/>
            <person name="Zhang J."/>
            <person name="Hu W."/>
            <person name="Xu A."/>
            <person name="Ren Y."/>
            <person name="Zhang G."/>
            <person name="Bruford M.W."/>
            <person name="Li Q."/>
            <person name="Ma L."/>
            <person name="Guo Y."/>
            <person name="An N."/>
            <person name="Hu Y."/>
            <person name="Zheng Y."/>
            <person name="Shi Y."/>
            <person name="Li Z."/>
            <person name="Liu Q."/>
            <person name="Chen Y."/>
            <person name="Zhao J."/>
            <person name="Qu N."/>
            <person name="Zhao S."/>
            <person name="Tian F."/>
            <person name="Wang X."/>
            <person name="Wang H."/>
            <person name="Xu L."/>
            <person name="Liu X."/>
            <person name="Vinar T."/>
            <person name="Wang Y."/>
            <person name="Lam T.W."/>
            <person name="Yiu S.M."/>
            <person name="Liu S."/>
            <person name="Zhang H."/>
            <person name="Li D."/>
            <person name="Huang Y."/>
            <person name="Wang X."/>
            <person name="Yang G."/>
            <person name="Jiang Z."/>
            <person name="Wang J."/>
            <person name="Qin N."/>
            <person name="Li L."/>
            <person name="Li J."/>
            <person name="Bolund L."/>
            <person name="Kristiansen K."/>
            <person name="Wong G.K."/>
            <person name="Olson M."/>
            <person name="Zhang X."/>
            <person name="Li S."/>
            <person name="Yang H."/>
            <person name="Wang J."/>
            <person name="Wang J."/>
        </authorList>
    </citation>
    <scope>NUCLEOTIDE SEQUENCE [LARGE SCALE GENOMIC DNA]</scope>
</reference>
<keyword evidence="4 7" id="KW-0561">Oxygen transport</keyword>
<keyword evidence="10" id="KW-1185">Reference proteome</keyword>
<dbReference type="InterPro" id="IPR012292">
    <property type="entry name" value="Globin/Proto"/>
</dbReference>
<evidence type="ECO:0000313" key="10">
    <source>
        <dbReference type="Proteomes" id="UP000008912"/>
    </source>
</evidence>
<keyword evidence="5" id="KW-0479">Metal-binding</keyword>
<comment type="similarity">
    <text evidence="1 7">Belongs to the globin family.</text>
</comment>
<dbReference type="Ensembl" id="ENSAMET00000042874.1">
    <property type="protein sequence ID" value="ENSAMEP00000023343.1"/>
    <property type="gene ID" value="ENSAMEG00000029132.1"/>
</dbReference>
<evidence type="ECO:0000256" key="6">
    <source>
        <dbReference type="ARBA" id="ARBA00023004"/>
    </source>
</evidence>
<dbReference type="SUPFAM" id="SSF46458">
    <property type="entry name" value="Globin-like"/>
    <property type="match status" value="1"/>
</dbReference>
<dbReference type="GO" id="GO:0004601">
    <property type="term" value="F:peroxidase activity"/>
    <property type="evidence" value="ECO:0007669"/>
    <property type="project" value="TreeGrafter"/>
</dbReference>
<dbReference type="GeneTree" id="ENSGT00940000157809"/>
<dbReference type="CDD" id="cd08925">
    <property type="entry name" value="Hb-beta-like"/>
    <property type="match status" value="1"/>
</dbReference>
<dbReference type="GO" id="GO:0005833">
    <property type="term" value="C:hemoglobin complex"/>
    <property type="evidence" value="ECO:0007669"/>
    <property type="project" value="InterPro"/>
</dbReference>
<reference evidence="9" key="3">
    <citation type="submission" date="2025-09" db="UniProtKB">
        <authorList>
            <consortium name="Ensembl"/>
        </authorList>
    </citation>
    <scope>IDENTIFICATION</scope>
</reference>
<evidence type="ECO:0000256" key="4">
    <source>
        <dbReference type="ARBA" id="ARBA00022621"/>
    </source>
</evidence>
<dbReference type="PANTHER" id="PTHR11442">
    <property type="entry name" value="HEMOGLOBIN FAMILY MEMBER"/>
    <property type="match status" value="1"/>
</dbReference>
<evidence type="ECO:0000256" key="2">
    <source>
        <dbReference type="ARBA" id="ARBA00022448"/>
    </source>
</evidence>
<dbReference type="InterPro" id="IPR002337">
    <property type="entry name" value="Hemoglobin_b"/>
</dbReference>
<dbReference type="GO" id="GO:0019825">
    <property type="term" value="F:oxygen binding"/>
    <property type="evidence" value="ECO:0007669"/>
    <property type="project" value="InterPro"/>
</dbReference>
<evidence type="ECO:0000256" key="5">
    <source>
        <dbReference type="ARBA" id="ARBA00022723"/>
    </source>
</evidence>
<dbReference type="GO" id="GO:0005344">
    <property type="term" value="F:oxygen carrier activity"/>
    <property type="evidence" value="ECO:0007669"/>
    <property type="project" value="UniProtKB-KW"/>
</dbReference>
<dbReference type="InterPro" id="IPR000971">
    <property type="entry name" value="Globin"/>
</dbReference>
<dbReference type="AlphaFoldDB" id="A0A7N5JCE2"/>
<dbReference type="Gene3D" id="1.10.490.10">
    <property type="entry name" value="Globins"/>
    <property type="match status" value="1"/>
</dbReference>
<dbReference type="InterPro" id="IPR009050">
    <property type="entry name" value="Globin-like_sf"/>
</dbReference>
<sequence length="146" mass="16449">MAFTHDEKRQIHDLISSIKSDQVGAESLARLMIVYGWTKRYFKKFGNLATCDAIQHNASVAAHGAKVFKSIVEASKHMDDLKSFYADLSTIHCKTLFVDTANFELFCGITSVVMGMTLGEDYTCQRQASWEKFMRLIGHALSSSYH</sequence>
<protein>
    <recommendedName>
        <fullName evidence="8">Globin domain-containing protein</fullName>
    </recommendedName>
</protein>
<dbReference type="GO" id="GO:0072562">
    <property type="term" value="C:blood microparticle"/>
    <property type="evidence" value="ECO:0007669"/>
    <property type="project" value="TreeGrafter"/>
</dbReference>
<dbReference type="GO" id="GO:0020037">
    <property type="term" value="F:heme binding"/>
    <property type="evidence" value="ECO:0007669"/>
    <property type="project" value="InterPro"/>
</dbReference>
<dbReference type="PROSITE" id="PS01033">
    <property type="entry name" value="GLOBIN"/>
    <property type="match status" value="1"/>
</dbReference>
<proteinExistence type="inferred from homology"/>
<dbReference type="GO" id="GO:0031838">
    <property type="term" value="C:haptoglobin-hemoglobin complex"/>
    <property type="evidence" value="ECO:0007669"/>
    <property type="project" value="TreeGrafter"/>
</dbReference>
<feature type="domain" description="Globin" evidence="8">
    <location>
        <begin position="2"/>
        <end position="146"/>
    </location>
</feature>
<dbReference type="PRINTS" id="PR00814">
    <property type="entry name" value="BETAHAEM"/>
</dbReference>
<reference evidence="9" key="2">
    <citation type="submission" date="2025-08" db="UniProtKB">
        <authorList>
            <consortium name="Ensembl"/>
        </authorList>
    </citation>
    <scope>IDENTIFICATION</scope>
</reference>
<dbReference type="InParanoid" id="A0A7N5JCE2"/>
<evidence type="ECO:0000256" key="7">
    <source>
        <dbReference type="RuleBase" id="RU000356"/>
    </source>
</evidence>
<dbReference type="Proteomes" id="UP000008912">
    <property type="component" value="Unassembled WGS sequence"/>
</dbReference>
<evidence type="ECO:0000256" key="3">
    <source>
        <dbReference type="ARBA" id="ARBA00022617"/>
    </source>
</evidence>
<keyword evidence="2 7" id="KW-0813">Transport</keyword>
<organism evidence="9 10">
    <name type="scientific">Ailuropoda melanoleuca</name>
    <name type="common">Giant panda</name>
    <dbReference type="NCBI Taxonomy" id="9646"/>
    <lineage>
        <taxon>Eukaryota</taxon>
        <taxon>Metazoa</taxon>
        <taxon>Chordata</taxon>
        <taxon>Craniata</taxon>
        <taxon>Vertebrata</taxon>
        <taxon>Euteleostomi</taxon>
        <taxon>Mammalia</taxon>
        <taxon>Eutheria</taxon>
        <taxon>Laurasiatheria</taxon>
        <taxon>Carnivora</taxon>
        <taxon>Caniformia</taxon>
        <taxon>Ursidae</taxon>
        <taxon>Ailuropoda</taxon>
    </lineage>
</organism>
<dbReference type="GO" id="GO:0042744">
    <property type="term" value="P:hydrogen peroxide catabolic process"/>
    <property type="evidence" value="ECO:0007669"/>
    <property type="project" value="TreeGrafter"/>
</dbReference>
<dbReference type="PANTHER" id="PTHR11442:SF100">
    <property type="entry name" value="HEMOGLOBIN SUBUNIT BETA-1"/>
    <property type="match status" value="1"/>
</dbReference>
<accession>A0A7N5JCE2</accession>
<evidence type="ECO:0000313" key="9">
    <source>
        <dbReference type="Ensembl" id="ENSAMEP00000023343.1"/>
    </source>
</evidence>
<keyword evidence="3 7" id="KW-0349">Heme</keyword>
<dbReference type="GO" id="GO:0031720">
    <property type="term" value="F:haptoglobin binding"/>
    <property type="evidence" value="ECO:0007669"/>
    <property type="project" value="TreeGrafter"/>
</dbReference>
<evidence type="ECO:0000256" key="1">
    <source>
        <dbReference type="ARBA" id="ARBA00008705"/>
    </source>
</evidence>
<dbReference type="GO" id="GO:0043177">
    <property type="term" value="F:organic acid binding"/>
    <property type="evidence" value="ECO:0007669"/>
    <property type="project" value="TreeGrafter"/>
</dbReference>